<evidence type="ECO:0000313" key="1">
    <source>
        <dbReference type="EMBL" id="MBB5284040.1"/>
    </source>
</evidence>
<gene>
    <name evidence="1" type="ORF">HNQ92_002183</name>
</gene>
<dbReference type="PROSITE" id="PS51257">
    <property type="entry name" value="PROKAR_LIPOPROTEIN"/>
    <property type="match status" value="1"/>
</dbReference>
<dbReference type="AlphaFoldDB" id="A0A840TVQ7"/>
<name>A0A840TVQ7_9BACT</name>
<keyword evidence="2" id="KW-1185">Reference proteome</keyword>
<dbReference type="EMBL" id="JACHGF010000003">
    <property type="protein sequence ID" value="MBB5284040.1"/>
    <property type="molecule type" value="Genomic_DNA"/>
</dbReference>
<proteinExistence type="predicted"/>
<sequence>MKRLLHLGFILLLSCHSQTETQTGVEKEQPIAEAEKTEQENYQVAWEGKINEKTAVFLHYQIQDEVVVGELTYVDTKEKVPIRIIGTTDEGGDFRLMEFDKTGNITGILTGTSSGEVFTGHWFSPKTRKEWTLTMSKVDTLIRAERIETSVENITGAYHYQYTEAGRQGDLDIAQVSPGHMSFGIFSVTEDPARNMAQIETDTVRAATDFIYKVPESDDCAFRIRFFKEFAFVNYTKGYCEGMFGHNATIDGVFYKVK</sequence>
<evidence type="ECO:0008006" key="3">
    <source>
        <dbReference type="Google" id="ProtNLM"/>
    </source>
</evidence>
<dbReference type="RefSeq" id="WP_184174013.1">
    <property type="nucleotide sequence ID" value="NZ_JACHGF010000003.1"/>
</dbReference>
<protein>
    <recommendedName>
        <fullName evidence="3">Lipoprotein</fullName>
    </recommendedName>
</protein>
<organism evidence="1 2">
    <name type="scientific">Rhabdobacter roseus</name>
    <dbReference type="NCBI Taxonomy" id="1655419"/>
    <lineage>
        <taxon>Bacteria</taxon>
        <taxon>Pseudomonadati</taxon>
        <taxon>Bacteroidota</taxon>
        <taxon>Cytophagia</taxon>
        <taxon>Cytophagales</taxon>
        <taxon>Cytophagaceae</taxon>
        <taxon>Rhabdobacter</taxon>
    </lineage>
</organism>
<comment type="caution">
    <text evidence="1">The sequence shown here is derived from an EMBL/GenBank/DDBJ whole genome shotgun (WGS) entry which is preliminary data.</text>
</comment>
<dbReference type="Proteomes" id="UP000557307">
    <property type="component" value="Unassembled WGS sequence"/>
</dbReference>
<evidence type="ECO:0000313" key="2">
    <source>
        <dbReference type="Proteomes" id="UP000557307"/>
    </source>
</evidence>
<reference evidence="1 2" key="1">
    <citation type="submission" date="2020-08" db="EMBL/GenBank/DDBJ databases">
        <title>Genomic Encyclopedia of Type Strains, Phase IV (KMG-IV): sequencing the most valuable type-strain genomes for metagenomic binning, comparative biology and taxonomic classification.</title>
        <authorList>
            <person name="Goeker M."/>
        </authorList>
    </citation>
    <scope>NUCLEOTIDE SEQUENCE [LARGE SCALE GENOMIC DNA]</scope>
    <source>
        <strain evidence="1 2">DSM 105074</strain>
    </source>
</reference>
<accession>A0A840TVQ7</accession>